<comment type="similarity">
    <text evidence="1">Belongs to the GSP E family.</text>
</comment>
<dbReference type="GO" id="GO:0005524">
    <property type="term" value="F:ATP binding"/>
    <property type="evidence" value="ECO:0007669"/>
    <property type="project" value="UniProtKB-KW"/>
</dbReference>
<evidence type="ECO:0000259" key="4">
    <source>
        <dbReference type="Pfam" id="PF00437"/>
    </source>
</evidence>
<keyword evidence="3" id="KW-0067">ATP-binding</keyword>
<dbReference type="SUPFAM" id="SSF52540">
    <property type="entry name" value="P-loop containing nucleoside triphosphate hydrolases"/>
    <property type="match status" value="1"/>
</dbReference>
<reference evidence="5 6" key="1">
    <citation type="submission" date="2018-02" db="EMBL/GenBank/DDBJ databases">
        <title>Insights into the biology of acidophilic members of the Acidiferrobacteraceae family derived from comparative genomic analyses.</title>
        <authorList>
            <person name="Issotta F."/>
            <person name="Thyssen C."/>
            <person name="Mena C."/>
            <person name="Moya A."/>
            <person name="Bellenberg S."/>
            <person name="Sproer C."/>
            <person name="Covarrubias P.C."/>
            <person name="Sand W."/>
            <person name="Quatrini R."/>
            <person name="Vera M."/>
        </authorList>
    </citation>
    <scope>NUCLEOTIDE SEQUENCE [LARGE SCALE GENOMIC DNA]</scope>
    <source>
        <strain evidence="6">m-1</strain>
    </source>
</reference>
<dbReference type="OrthoDB" id="5442742at2"/>
<sequence>MMTAAPPLPWSTLWLYSDPALCRYRPRDAQDLRLLSVPDAHHESLRSLHATLATRPDSARIHFNGHPCRAQRVTTVEGVHYILRALPLAHSLRDLGVPDAVAAVLLEPCLEGLVLIAGKQGAGKTTLAGALVQARIQRYGGAAQVIEDPPEMAINGVMEYGLIQQIDIHSATAVPSAERLAWHTRNAVRSSTDMLFMGEVRGPLEAAAVVLQAGIGGPIITTIHAESVETAIERLMALAAHEMGPEGAASQIAAHLAAVVHLTLSSRPVETSRRHSAPPAPLLVLSTQLLRIRPEDAGLRSAIERHEVAQIQQAVYTQNVRRML</sequence>
<dbReference type="Gene3D" id="3.40.50.300">
    <property type="entry name" value="P-loop containing nucleotide triphosphate hydrolases"/>
    <property type="match status" value="1"/>
</dbReference>
<keyword evidence="2" id="KW-0547">Nucleotide-binding</keyword>
<keyword evidence="6" id="KW-1185">Reference proteome</keyword>
<dbReference type="Pfam" id="PF00437">
    <property type="entry name" value="T2SSE"/>
    <property type="match status" value="1"/>
</dbReference>
<dbReference type="AlphaFoldDB" id="A0A368HEY3"/>
<organism evidence="5 6">
    <name type="scientific">Acidiferrobacter thiooxydans</name>
    <dbReference type="NCBI Taxonomy" id="163359"/>
    <lineage>
        <taxon>Bacteria</taxon>
        <taxon>Pseudomonadati</taxon>
        <taxon>Pseudomonadota</taxon>
        <taxon>Gammaproteobacteria</taxon>
        <taxon>Acidiferrobacterales</taxon>
        <taxon>Acidiferrobacteraceae</taxon>
        <taxon>Acidiferrobacter</taxon>
    </lineage>
</organism>
<gene>
    <name evidence="5" type="ORF">C4900_07440</name>
</gene>
<proteinExistence type="inferred from homology"/>
<feature type="domain" description="Bacterial type II secretion system protein E" evidence="4">
    <location>
        <begin position="69"/>
        <end position="263"/>
    </location>
</feature>
<evidence type="ECO:0000313" key="5">
    <source>
        <dbReference type="EMBL" id="RCN55749.1"/>
    </source>
</evidence>
<evidence type="ECO:0000256" key="2">
    <source>
        <dbReference type="ARBA" id="ARBA00022741"/>
    </source>
</evidence>
<evidence type="ECO:0000256" key="3">
    <source>
        <dbReference type="ARBA" id="ARBA00022840"/>
    </source>
</evidence>
<dbReference type="EMBL" id="PSYR01000002">
    <property type="protein sequence ID" value="RCN55749.1"/>
    <property type="molecule type" value="Genomic_DNA"/>
</dbReference>
<dbReference type="GO" id="GO:0005886">
    <property type="term" value="C:plasma membrane"/>
    <property type="evidence" value="ECO:0007669"/>
    <property type="project" value="TreeGrafter"/>
</dbReference>
<dbReference type="GO" id="GO:0016887">
    <property type="term" value="F:ATP hydrolysis activity"/>
    <property type="evidence" value="ECO:0007669"/>
    <property type="project" value="TreeGrafter"/>
</dbReference>
<dbReference type="Proteomes" id="UP000253250">
    <property type="component" value="Unassembled WGS sequence"/>
</dbReference>
<protein>
    <recommendedName>
        <fullName evidence="4">Bacterial type II secretion system protein E domain-containing protein</fullName>
    </recommendedName>
</protein>
<name>A0A368HEY3_9GAMM</name>
<comment type="caution">
    <text evidence="5">The sequence shown here is derived from an EMBL/GenBank/DDBJ whole genome shotgun (WGS) entry which is preliminary data.</text>
</comment>
<dbReference type="InterPro" id="IPR001482">
    <property type="entry name" value="T2SS/T4SS_dom"/>
</dbReference>
<evidence type="ECO:0000256" key="1">
    <source>
        <dbReference type="ARBA" id="ARBA00006611"/>
    </source>
</evidence>
<dbReference type="RefSeq" id="WP_114282858.1">
    <property type="nucleotide sequence ID" value="NZ_PSYR01000002.1"/>
</dbReference>
<evidence type="ECO:0000313" key="6">
    <source>
        <dbReference type="Proteomes" id="UP000253250"/>
    </source>
</evidence>
<dbReference type="InterPro" id="IPR027417">
    <property type="entry name" value="P-loop_NTPase"/>
</dbReference>
<dbReference type="PANTHER" id="PTHR30258">
    <property type="entry name" value="TYPE II SECRETION SYSTEM PROTEIN GSPE-RELATED"/>
    <property type="match status" value="1"/>
</dbReference>
<accession>A0A368HEY3</accession>
<dbReference type="PANTHER" id="PTHR30258:SF3">
    <property type="entry name" value="SLL1921 PROTEIN"/>
    <property type="match status" value="1"/>
</dbReference>